<dbReference type="InterPro" id="IPR035965">
    <property type="entry name" value="PAS-like_dom_sf"/>
</dbReference>
<dbReference type="Proteomes" id="UP000186513">
    <property type="component" value="Unassembled WGS sequence"/>
</dbReference>
<dbReference type="InterPro" id="IPR013655">
    <property type="entry name" value="PAS_fold_3"/>
</dbReference>
<dbReference type="PANTHER" id="PTHR32089">
    <property type="entry name" value="METHYL-ACCEPTING CHEMOTAXIS PROTEIN MCPB"/>
    <property type="match status" value="1"/>
</dbReference>
<keyword evidence="2 4" id="KW-0807">Transducer</keyword>
<dbReference type="CDD" id="cd11386">
    <property type="entry name" value="MCP_signal"/>
    <property type="match status" value="1"/>
</dbReference>
<dbReference type="InterPro" id="IPR004089">
    <property type="entry name" value="MCPsignal_dom"/>
</dbReference>
<dbReference type="InterPro" id="IPR004090">
    <property type="entry name" value="Chemotax_Me-accpt_rcpt"/>
</dbReference>
<dbReference type="Pfam" id="PF08447">
    <property type="entry name" value="PAS_3"/>
    <property type="match status" value="1"/>
</dbReference>
<dbReference type="PANTHER" id="PTHR32089:SF112">
    <property type="entry name" value="LYSOZYME-LIKE PROTEIN-RELATED"/>
    <property type="match status" value="1"/>
</dbReference>
<evidence type="ECO:0000256" key="5">
    <source>
        <dbReference type="SAM" id="Phobius"/>
    </source>
</evidence>
<dbReference type="InterPro" id="IPR000014">
    <property type="entry name" value="PAS"/>
</dbReference>
<evidence type="ECO:0000313" key="9">
    <source>
        <dbReference type="EMBL" id="SFZ78291.1"/>
    </source>
</evidence>
<evidence type="ECO:0000256" key="2">
    <source>
        <dbReference type="ARBA" id="ARBA00023224"/>
    </source>
</evidence>
<feature type="domain" description="HAMP" evidence="8">
    <location>
        <begin position="198"/>
        <end position="250"/>
    </location>
</feature>
<keyword evidence="5" id="KW-1133">Transmembrane helix</keyword>
<dbReference type="PRINTS" id="PR00260">
    <property type="entry name" value="CHEMTRNSDUCR"/>
</dbReference>
<comment type="subcellular location">
    <subcellularLocation>
        <location evidence="1">Membrane</location>
    </subcellularLocation>
</comment>
<dbReference type="GO" id="GO:0006935">
    <property type="term" value="P:chemotaxis"/>
    <property type="evidence" value="ECO:0007669"/>
    <property type="project" value="InterPro"/>
</dbReference>
<evidence type="ECO:0000259" key="7">
    <source>
        <dbReference type="PROSITE" id="PS50112"/>
    </source>
</evidence>
<dbReference type="GO" id="GO:0007165">
    <property type="term" value="P:signal transduction"/>
    <property type="evidence" value="ECO:0007669"/>
    <property type="project" value="UniProtKB-KW"/>
</dbReference>
<proteinExistence type="inferred from homology"/>
<dbReference type="PROSITE" id="PS50111">
    <property type="entry name" value="CHEMOTAXIS_TRANSDUC_2"/>
    <property type="match status" value="1"/>
</dbReference>
<dbReference type="GO" id="GO:0004888">
    <property type="term" value="F:transmembrane signaling receptor activity"/>
    <property type="evidence" value="ECO:0007669"/>
    <property type="project" value="InterPro"/>
</dbReference>
<dbReference type="FunFam" id="1.10.287.950:FF:000001">
    <property type="entry name" value="Methyl-accepting chemotaxis sensory transducer"/>
    <property type="match status" value="1"/>
</dbReference>
<keyword evidence="5" id="KW-0812">Transmembrane</keyword>
<dbReference type="PROSITE" id="PS50112">
    <property type="entry name" value="PAS"/>
    <property type="match status" value="1"/>
</dbReference>
<sequence>MRKNLPVTEEERLLDPKRPIVTKTDLKGVIRYANPAFIDISGFSKEELLGKPHNVVRHPDMPPAAFEDMWQTIKAGLPWRGLVKNRSKDGAHYWVEAYATPLYENGERTGYMSVRNAPSRQQIDEANRLYAAVNAGQASFPATRYPKDVSIAWRLGLLVMIPVLLSVINLLVENQSAHIGLTLLALAASVGLGGWTWRGVVVPLQRASQALRKLGEGEFKHSVDTRAAGEFAPLLLGLNSMGVNLRAIIADVVSAADSVGEQAKELSARVTELADTVKESADGINSLAAALEQLSTSVSEISEATARSSNHADTASQLVDDGVEQIGSSAHATQRVVSTVAETQNVIDQLRVSIAAINQVTRTIREVAEQTNLLALNAAIEAARAGEQGRGFAVVADEVRKLAERTGSSTAEISGTIQNIEGNTASVLSSMQQAAEAVQHSTAMIDQSSTKLGQIKQASNGVSSSAQDIAVMLKQQDSTTQLLAQSMEKMSALVERNSVNIGAVNQSARMLAGTASDLYSLLAQFQGKL</sequence>
<dbReference type="RefSeq" id="WP_072429390.1">
    <property type="nucleotide sequence ID" value="NZ_FPKR01000011.1"/>
</dbReference>
<organism evidence="9 10">
    <name type="scientific">Chitinimonas taiwanensis DSM 18899</name>
    <dbReference type="NCBI Taxonomy" id="1121279"/>
    <lineage>
        <taxon>Bacteria</taxon>
        <taxon>Pseudomonadati</taxon>
        <taxon>Pseudomonadota</taxon>
        <taxon>Betaproteobacteria</taxon>
        <taxon>Neisseriales</taxon>
        <taxon>Chitinibacteraceae</taxon>
        <taxon>Chitinimonas</taxon>
    </lineage>
</organism>
<dbReference type="Pfam" id="PF00672">
    <property type="entry name" value="HAMP"/>
    <property type="match status" value="1"/>
</dbReference>
<dbReference type="Gene3D" id="3.30.450.20">
    <property type="entry name" value="PAS domain"/>
    <property type="match status" value="1"/>
</dbReference>
<dbReference type="InterPro" id="IPR003660">
    <property type="entry name" value="HAMP_dom"/>
</dbReference>
<keyword evidence="5" id="KW-0472">Membrane</keyword>
<evidence type="ECO:0000256" key="3">
    <source>
        <dbReference type="ARBA" id="ARBA00029447"/>
    </source>
</evidence>
<dbReference type="STRING" id="1121279.SAMN02745887_02904"/>
<dbReference type="EMBL" id="FPKR01000011">
    <property type="protein sequence ID" value="SFZ78291.1"/>
    <property type="molecule type" value="Genomic_DNA"/>
</dbReference>
<dbReference type="SUPFAM" id="SSF58104">
    <property type="entry name" value="Methyl-accepting chemotaxis protein (MCP) signaling domain"/>
    <property type="match status" value="1"/>
</dbReference>
<dbReference type="SMART" id="SM00283">
    <property type="entry name" value="MA"/>
    <property type="match status" value="1"/>
</dbReference>
<dbReference type="Pfam" id="PF00015">
    <property type="entry name" value="MCPsignal"/>
    <property type="match status" value="1"/>
</dbReference>
<accession>A0A1K2HNH2</accession>
<protein>
    <submittedName>
        <fullName evidence="9">Methyl-accepting chemotaxis sensory transducer with Pas/Pac sensor</fullName>
    </submittedName>
</protein>
<keyword evidence="10" id="KW-1185">Reference proteome</keyword>
<feature type="transmembrane region" description="Helical" evidence="5">
    <location>
        <begin position="151"/>
        <end position="172"/>
    </location>
</feature>
<feature type="transmembrane region" description="Helical" evidence="5">
    <location>
        <begin position="179"/>
        <end position="197"/>
    </location>
</feature>
<evidence type="ECO:0000256" key="1">
    <source>
        <dbReference type="ARBA" id="ARBA00004370"/>
    </source>
</evidence>
<dbReference type="NCBIfam" id="TIGR00229">
    <property type="entry name" value="sensory_box"/>
    <property type="match status" value="1"/>
</dbReference>
<dbReference type="SUPFAM" id="SSF55785">
    <property type="entry name" value="PYP-like sensor domain (PAS domain)"/>
    <property type="match status" value="1"/>
</dbReference>
<evidence type="ECO:0000259" key="8">
    <source>
        <dbReference type="PROSITE" id="PS50885"/>
    </source>
</evidence>
<evidence type="ECO:0000256" key="4">
    <source>
        <dbReference type="PROSITE-ProRule" id="PRU00284"/>
    </source>
</evidence>
<dbReference type="Gene3D" id="1.10.287.950">
    <property type="entry name" value="Methyl-accepting chemotaxis protein"/>
    <property type="match status" value="1"/>
</dbReference>
<dbReference type="SMART" id="SM00091">
    <property type="entry name" value="PAS"/>
    <property type="match status" value="1"/>
</dbReference>
<name>A0A1K2HNH2_9NEIS</name>
<feature type="domain" description="Methyl-accepting transducer" evidence="6">
    <location>
        <begin position="255"/>
        <end position="491"/>
    </location>
</feature>
<dbReference type="OrthoDB" id="9806477at2"/>
<feature type="domain" description="PAS" evidence="7">
    <location>
        <begin position="11"/>
        <end position="76"/>
    </location>
</feature>
<evidence type="ECO:0000313" key="10">
    <source>
        <dbReference type="Proteomes" id="UP000186513"/>
    </source>
</evidence>
<reference evidence="9 10" key="1">
    <citation type="submission" date="2016-11" db="EMBL/GenBank/DDBJ databases">
        <authorList>
            <person name="Jaros S."/>
            <person name="Januszkiewicz K."/>
            <person name="Wedrychowicz H."/>
        </authorList>
    </citation>
    <scope>NUCLEOTIDE SEQUENCE [LARGE SCALE GENOMIC DNA]</scope>
    <source>
        <strain evidence="9 10">DSM 18899</strain>
    </source>
</reference>
<evidence type="ECO:0000259" key="6">
    <source>
        <dbReference type="PROSITE" id="PS50111"/>
    </source>
</evidence>
<dbReference type="SMART" id="SM00304">
    <property type="entry name" value="HAMP"/>
    <property type="match status" value="1"/>
</dbReference>
<gene>
    <name evidence="9" type="ORF">SAMN02745887_02904</name>
</gene>
<comment type="similarity">
    <text evidence="3">Belongs to the methyl-accepting chemotaxis (MCP) protein family.</text>
</comment>
<dbReference type="GO" id="GO:0016020">
    <property type="term" value="C:membrane"/>
    <property type="evidence" value="ECO:0007669"/>
    <property type="project" value="UniProtKB-SubCell"/>
</dbReference>
<dbReference type="CDD" id="cd00130">
    <property type="entry name" value="PAS"/>
    <property type="match status" value="1"/>
</dbReference>
<dbReference type="PROSITE" id="PS50885">
    <property type="entry name" value="HAMP"/>
    <property type="match status" value="1"/>
</dbReference>
<dbReference type="AlphaFoldDB" id="A0A1K2HNH2"/>